<evidence type="ECO:0000256" key="2">
    <source>
        <dbReference type="ARBA" id="ARBA00022723"/>
    </source>
</evidence>
<sequence length="948" mass="106467">MTASPTDAFHGVQNSSPQSTASSLPISALPAHQVSTPATNTTSSSGSGSSSLNPRSCVTCRRRKVKCDKKHPCSNCVRAHIDCIYPAPGRAPRKVKKSTDGDLMDRLRRLEGIMKSLEPEIEEHHSVNGNSRQGSKSDVPVLNHRDSIHSLNGEKAWSPVAPPDDSPDATADSNLPDNDKDPVNREFENRFGRLVIHEGKSRYVNNSFWASLSGEVEDIKGILNEDTEDETDSMSPTSQSQVQSDLQGFMFGYSSSNINMFPLHPPFHTVKVYIQLFKENVDPVVKLLHMPTAEPLLLAHAEKLDKLPKGLEVLFFAIYYCVITSLSPEQCMETFGEERSVLLGRYQFGVQQALARANFLITEEMVVLQGFVLFLLCLRRNDDARTIWTLTGLIVRIAQTLGLHRDGSHFNLSPFETEIRRRLWWQICILDSRASEDHGCDPSVIDQLFDTEMPLNVNDNEISPDMTEFPELRAGFTEMTFSLIRCEVTSTFRRLNYVPPNPKMCFEKFSSATFEDKKRWVTECHQRLEERYLKYCDMSVPLYWVTATTCRLIMAKMWLMIYHPFQRKDGGRSLPPDVKDKLFLTSLENIEYMLLLETEAQTMKWGWLIKTYVQWHALAFLLTELCVRTKGPMVDRAWAAVERTMKGQVLVQGDEKRGHLWKPLRKLWAKAKSVRTRELEQEHIALQRAKATLFDDNNVANIQASLVDQSVRLDPQIFTSDPGNGANWDRERTSVSASTNSLGQRCLDELNDRQRRISREQTDLHETSMSFDPARFDIEPSSAVNGTRRRQTQQRSTSGSAFAPSQVAASQQPEIFDAPLGLASPSTLTSNIKADMDTLDNINTTGSFTSPSSNIRPSDVSSAPSDFPVAGRSNGMSSPEGIPFDITTGQDAWIDGDAQLTWANFDDMVRQFGMDVDQPGQGITTNYAPGQGGFAGMNGTMPGMENWW</sequence>
<dbReference type="PANTHER" id="PTHR31001">
    <property type="entry name" value="UNCHARACTERIZED TRANSCRIPTIONAL REGULATORY PROTEIN"/>
    <property type="match status" value="1"/>
</dbReference>
<keyword evidence="2" id="KW-0479">Metal-binding</keyword>
<dbReference type="PROSITE" id="PS50048">
    <property type="entry name" value="ZN2_CY6_FUNGAL_2"/>
    <property type="match status" value="1"/>
</dbReference>
<feature type="compositionally biased region" description="Polar residues" evidence="4">
    <location>
        <begin position="33"/>
        <end position="42"/>
    </location>
</feature>
<evidence type="ECO:0000256" key="3">
    <source>
        <dbReference type="ARBA" id="ARBA00023242"/>
    </source>
</evidence>
<dbReference type="PROSITE" id="PS00463">
    <property type="entry name" value="ZN2_CY6_FUNGAL_1"/>
    <property type="match status" value="1"/>
</dbReference>
<dbReference type="CDD" id="cd00067">
    <property type="entry name" value="GAL4"/>
    <property type="match status" value="1"/>
</dbReference>
<dbReference type="GO" id="GO:0008270">
    <property type="term" value="F:zinc ion binding"/>
    <property type="evidence" value="ECO:0007669"/>
    <property type="project" value="InterPro"/>
</dbReference>
<dbReference type="GO" id="GO:0006351">
    <property type="term" value="P:DNA-templated transcription"/>
    <property type="evidence" value="ECO:0007669"/>
    <property type="project" value="InterPro"/>
</dbReference>
<feature type="region of interest" description="Disordered" evidence="4">
    <location>
        <begin position="1"/>
        <end position="55"/>
    </location>
</feature>
<proteinExistence type="predicted"/>
<dbReference type="InterPro" id="IPR050613">
    <property type="entry name" value="Sec_Metabolite_Reg"/>
</dbReference>
<evidence type="ECO:0000259" key="5">
    <source>
        <dbReference type="PROSITE" id="PS50048"/>
    </source>
</evidence>
<dbReference type="CDD" id="cd12148">
    <property type="entry name" value="fungal_TF_MHR"/>
    <property type="match status" value="1"/>
</dbReference>
<name>A0A6A6HGJ3_VIRVR</name>
<dbReference type="GO" id="GO:0005634">
    <property type="term" value="C:nucleus"/>
    <property type="evidence" value="ECO:0007669"/>
    <property type="project" value="UniProtKB-SubCell"/>
</dbReference>
<feature type="region of interest" description="Disordered" evidence="4">
    <location>
        <begin position="847"/>
        <end position="866"/>
    </location>
</feature>
<dbReference type="EMBL" id="ML991781">
    <property type="protein sequence ID" value="KAF2237244.1"/>
    <property type="molecule type" value="Genomic_DNA"/>
</dbReference>
<feature type="compositionally biased region" description="Polar residues" evidence="4">
    <location>
        <begin position="847"/>
        <end position="864"/>
    </location>
</feature>
<feature type="compositionally biased region" description="Polar residues" evidence="4">
    <location>
        <begin position="12"/>
        <end position="25"/>
    </location>
</feature>
<dbReference type="GO" id="GO:0003677">
    <property type="term" value="F:DNA binding"/>
    <property type="evidence" value="ECO:0007669"/>
    <property type="project" value="InterPro"/>
</dbReference>
<evidence type="ECO:0000313" key="6">
    <source>
        <dbReference type="EMBL" id="KAF2237244.1"/>
    </source>
</evidence>
<protein>
    <recommendedName>
        <fullName evidence="5">Zn(2)-C6 fungal-type domain-containing protein</fullName>
    </recommendedName>
</protein>
<dbReference type="InterPro" id="IPR001138">
    <property type="entry name" value="Zn2Cys6_DnaBD"/>
</dbReference>
<dbReference type="OrthoDB" id="3989227at2759"/>
<keyword evidence="3" id="KW-0539">Nucleus</keyword>
<dbReference type="SUPFAM" id="SSF57701">
    <property type="entry name" value="Zn2/Cys6 DNA-binding domain"/>
    <property type="match status" value="1"/>
</dbReference>
<evidence type="ECO:0000256" key="1">
    <source>
        <dbReference type="ARBA" id="ARBA00004123"/>
    </source>
</evidence>
<dbReference type="InterPro" id="IPR036864">
    <property type="entry name" value="Zn2-C6_fun-type_DNA-bd_sf"/>
</dbReference>
<dbReference type="GO" id="GO:0000981">
    <property type="term" value="F:DNA-binding transcription factor activity, RNA polymerase II-specific"/>
    <property type="evidence" value="ECO:0007669"/>
    <property type="project" value="InterPro"/>
</dbReference>
<feature type="compositionally biased region" description="Polar residues" evidence="4">
    <location>
        <begin position="127"/>
        <end position="136"/>
    </location>
</feature>
<dbReference type="Pfam" id="PF04082">
    <property type="entry name" value="Fungal_trans"/>
    <property type="match status" value="1"/>
</dbReference>
<dbReference type="SMART" id="SM00906">
    <property type="entry name" value="Fungal_trans"/>
    <property type="match status" value="1"/>
</dbReference>
<dbReference type="AlphaFoldDB" id="A0A6A6HGJ3"/>
<feature type="region of interest" description="Disordered" evidence="4">
    <location>
        <begin position="117"/>
        <end position="140"/>
    </location>
</feature>
<feature type="domain" description="Zn(2)-C6 fungal-type" evidence="5">
    <location>
        <begin position="56"/>
        <end position="85"/>
    </location>
</feature>
<evidence type="ECO:0000313" key="7">
    <source>
        <dbReference type="Proteomes" id="UP000800092"/>
    </source>
</evidence>
<dbReference type="Pfam" id="PF00172">
    <property type="entry name" value="Zn_clus"/>
    <property type="match status" value="1"/>
</dbReference>
<reference evidence="6" key="1">
    <citation type="journal article" date="2020" name="Stud. Mycol.">
        <title>101 Dothideomycetes genomes: a test case for predicting lifestyles and emergence of pathogens.</title>
        <authorList>
            <person name="Haridas S."/>
            <person name="Albert R."/>
            <person name="Binder M."/>
            <person name="Bloem J."/>
            <person name="Labutti K."/>
            <person name="Salamov A."/>
            <person name="Andreopoulos B."/>
            <person name="Baker S."/>
            <person name="Barry K."/>
            <person name="Bills G."/>
            <person name="Bluhm B."/>
            <person name="Cannon C."/>
            <person name="Castanera R."/>
            <person name="Culley D."/>
            <person name="Daum C."/>
            <person name="Ezra D."/>
            <person name="Gonzalez J."/>
            <person name="Henrissat B."/>
            <person name="Kuo A."/>
            <person name="Liang C."/>
            <person name="Lipzen A."/>
            <person name="Lutzoni F."/>
            <person name="Magnuson J."/>
            <person name="Mondo S."/>
            <person name="Nolan M."/>
            <person name="Ohm R."/>
            <person name="Pangilinan J."/>
            <person name="Park H.-J."/>
            <person name="Ramirez L."/>
            <person name="Alfaro M."/>
            <person name="Sun H."/>
            <person name="Tritt A."/>
            <person name="Yoshinaga Y."/>
            <person name="Zwiers L.-H."/>
            <person name="Turgeon B."/>
            <person name="Goodwin S."/>
            <person name="Spatafora J."/>
            <person name="Crous P."/>
            <person name="Grigoriev I."/>
        </authorList>
    </citation>
    <scope>NUCLEOTIDE SEQUENCE</scope>
    <source>
        <strain evidence="6">Tuck. ex Michener</strain>
    </source>
</reference>
<dbReference type="SMART" id="SM00066">
    <property type="entry name" value="GAL4"/>
    <property type="match status" value="1"/>
</dbReference>
<accession>A0A6A6HGJ3</accession>
<keyword evidence="7" id="KW-1185">Reference proteome</keyword>
<dbReference type="InterPro" id="IPR007219">
    <property type="entry name" value="XnlR_reg_dom"/>
</dbReference>
<evidence type="ECO:0000256" key="4">
    <source>
        <dbReference type="SAM" id="MobiDB-lite"/>
    </source>
</evidence>
<dbReference type="PANTHER" id="PTHR31001:SF50">
    <property type="entry name" value="ZN(II)2CYS6 TRANSCRIPTION FACTOR (EUROFUNG)"/>
    <property type="match status" value="1"/>
</dbReference>
<dbReference type="Proteomes" id="UP000800092">
    <property type="component" value="Unassembled WGS sequence"/>
</dbReference>
<organism evidence="6 7">
    <name type="scientific">Viridothelium virens</name>
    <name type="common">Speckled blister lichen</name>
    <name type="synonym">Trypethelium virens</name>
    <dbReference type="NCBI Taxonomy" id="1048519"/>
    <lineage>
        <taxon>Eukaryota</taxon>
        <taxon>Fungi</taxon>
        <taxon>Dikarya</taxon>
        <taxon>Ascomycota</taxon>
        <taxon>Pezizomycotina</taxon>
        <taxon>Dothideomycetes</taxon>
        <taxon>Dothideomycetes incertae sedis</taxon>
        <taxon>Trypetheliales</taxon>
        <taxon>Trypetheliaceae</taxon>
        <taxon>Viridothelium</taxon>
    </lineage>
</organism>
<dbReference type="Gene3D" id="4.10.240.10">
    <property type="entry name" value="Zn(2)-C6 fungal-type DNA-binding domain"/>
    <property type="match status" value="1"/>
</dbReference>
<feature type="region of interest" description="Disordered" evidence="4">
    <location>
        <begin position="776"/>
        <end position="808"/>
    </location>
</feature>
<gene>
    <name evidence="6" type="ORF">EV356DRAFT_511953</name>
</gene>
<feature type="region of interest" description="Disordered" evidence="4">
    <location>
        <begin position="152"/>
        <end position="184"/>
    </location>
</feature>
<comment type="subcellular location">
    <subcellularLocation>
        <location evidence="1">Nucleus</location>
    </subcellularLocation>
</comment>